<dbReference type="Proteomes" id="UP001204953">
    <property type="component" value="Unassembled WGS sequence"/>
</dbReference>
<feature type="domain" description="DUF5678" evidence="1">
    <location>
        <begin position="24"/>
        <end position="68"/>
    </location>
</feature>
<evidence type="ECO:0000313" key="2">
    <source>
        <dbReference type="EMBL" id="MCP2730482.1"/>
    </source>
</evidence>
<dbReference type="InterPro" id="IPR043734">
    <property type="entry name" value="DUF5678"/>
</dbReference>
<dbReference type="RefSeq" id="WP_254013238.1">
    <property type="nucleotide sequence ID" value="NZ_JAMZMM010000205.1"/>
</dbReference>
<sequence>MTKPFSPQEGREMLKWLNRHRWMLLDLYKNQYVAYNANGLISHGEKLVEVLGLAEVSDQPFLIYLVPRSVASVQILSIQRGGF</sequence>
<protein>
    <submittedName>
        <fullName evidence="2">DUF5678 domain-containing protein</fullName>
    </submittedName>
</protein>
<gene>
    <name evidence="2" type="ORF">NJ959_18810</name>
</gene>
<accession>A0AAE3GUU4</accession>
<evidence type="ECO:0000313" key="3">
    <source>
        <dbReference type="Proteomes" id="UP001204953"/>
    </source>
</evidence>
<keyword evidence="3" id="KW-1185">Reference proteome</keyword>
<comment type="caution">
    <text evidence="2">The sequence shown here is derived from an EMBL/GenBank/DDBJ whole genome shotgun (WGS) entry which is preliminary data.</text>
</comment>
<organism evidence="2 3">
    <name type="scientific">Limnofasciculus baicalensis BBK-W-15</name>
    <dbReference type="NCBI Taxonomy" id="2699891"/>
    <lineage>
        <taxon>Bacteria</taxon>
        <taxon>Bacillati</taxon>
        <taxon>Cyanobacteriota</taxon>
        <taxon>Cyanophyceae</taxon>
        <taxon>Coleofasciculales</taxon>
        <taxon>Coleofasciculaceae</taxon>
        <taxon>Limnofasciculus</taxon>
        <taxon>Limnofasciculus baicalensis</taxon>
    </lineage>
</organism>
<name>A0AAE3GUU4_9CYAN</name>
<dbReference type="Pfam" id="PF18929">
    <property type="entry name" value="DUF5678"/>
    <property type="match status" value="1"/>
</dbReference>
<evidence type="ECO:0000259" key="1">
    <source>
        <dbReference type="Pfam" id="PF18929"/>
    </source>
</evidence>
<reference evidence="2" key="1">
    <citation type="submission" date="2022-06" db="EMBL/GenBank/DDBJ databases">
        <title>New cyanobacteria of genus Symplocastrum in benthos of Lake Baikal.</title>
        <authorList>
            <person name="Sorokovikova E."/>
            <person name="Tikhonova I."/>
            <person name="Krasnopeev A."/>
            <person name="Evseev P."/>
            <person name="Gladkikh A."/>
            <person name="Belykh O."/>
        </authorList>
    </citation>
    <scope>NUCLEOTIDE SEQUENCE</scope>
    <source>
        <strain evidence="2">BBK-W-15</strain>
    </source>
</reference>
<proteinExistence type="predicted"/>
<dbReference type="EMBL" id="JAMZMM010000205">
    <property type="protein sequence ID" value="MCP2730482.1"/>
    <property type="molecule type" value="Genomic_DNA"/>
</dbReference>
<dbReference type="AlphaFoldDB" id="A0AAE3GUU4"/>